<keyword evidence="2" id="KW-0812">Transmembrane</keyword>
<keyword evidence="2" id="KW-1133">Transmembrane helix</keyword>
<sequence>MAETERREPPVPGEAVRAAAAGEGLGRPRASYGPRSRTGEIGARTMVVTVAGLVPLVIGLVSGELLWLVVGVPVAGVGVLGLLTNRTVDSHNAGMELHIFDNGLVVVVRGRAEHVFRWDSMTVLQEIISHRSYGGVLTHVYTLRKPGGGKVRIGREFHDPEVWGVHIQQSVTAARLPDALRRLEAGEAVAFGPIEVTGEGIRDGRRHASWGEVEVRIEEGTLCVDVGRRAIVFRSVDGIPNLYLLLALTDHLTRTR</sequence>
<evidence type="ECO:0000256" key="1">
    <source>
        <dbReference type="SAM" id="MobiDB-lite"/>
    </source>
</evidence>
<feature type="transmembrane region" description="Helical" evidence="2">
    <location>
        <begin position="65"/>
        <end position="83"/>
    </location>
</feature>
<evidence type="ECO:0000256" key="2">
    <source>
        <dbReference type="SAM" id="Phobius"/>
    </source>
</evidence>
<feature type="transmembrane region" description="Helical" evidence="2">
    <location>
        <begin position="41"/>
        <end position="59"/>
    </location>
</feature>
<gene>
    <name evidence="3" type="ORF">GCM10010468_03970</name>
</gene>
<accession>A0ABP6PWZ1</accession>
<dbReference type="Pfam" id="PF20226">
    <property type="entry name" value="DUF6585"/>
    <property type="match status" value="1"/>
</dbReference>
<dbReference type="InterPro" id="IPR046492">
    <property type="entry name" value="DUF6585"/>
</dbReference>
<evidence type="ECO:0008006" key="5">
    <source>
        <dbReference type="Google" id="ProtNLM"/>
    </source>
</evidence>
<reference evidence="4" key="1">
    <citation type="journal article" date="2019" name="Int. J. Syst. Evol. Microbiol.">
        <title>The Global Catalogue of Microorganisms (GCM) 10K type strain sequencing project: providing services to taxonomists for standard genome sequencing and annotation.</title>
        <authorList>
            <consortium name="The Broad Institute Genomics Platform"/>
            <consortium name="The Broad Institute Genome Sequencing Center for Infectious Disease"/>
            <person name="Wu L."/>
            <person name="Ma J."/>
        </authorList>
    </citation>
    <scope>NUCLEOTIDE SEQUENCE [LARGE SCALE GENOMIC DNA]</scope>
    <source>
        <strain evidence="4">JCM 9377</strain>
    </source>
</reference>
<evidence type="ECO:0000313" key="3">
    <source>
        <dbReference type="EMBL" id="GAA3194233.1"/>
    </source>
</evidence>
<dbReference type="RefSeq" id="WP_344821400.1">
    <property type="nucleotide sequence ID" value="NZ_BAAAUV010000001.1"/>
</dbReference>
<keyword evidence="4" id="KW-1185">Reference proteome</keyword>
<proteinExistence type="predicted"/>
<name>A0ABP6PWZ1_9ACTN</name>
<comment type="caution">
    <text evidence="3">The sequence shown here is derived from an EMBL/GenBank/DDBJ whole genome shotgun (WGS) entry which is preliminary data.</text>
</comment>
<evidence type="ECO:0000313" key="4">
    <source>
        <dbReference type="Proteomes" id="UP001501237"/>
    </source>
</evidence>
<dbReference type="Proteomes" id="UP001501237">
    <property type="component" value="Unassembled WGS sequence"/>
</dbReference>
<dbReference type="EMBL" id="BAAAUV010000001">
    <property type="protein sequence ID" value="GAA3194233.1"/>
    <property type="molecule type" value="Genomic_DNA"/>
</dbReference>
<feature type="region of interest" description="Disordered" evidence="1">
    <location>
        <begin position="1"/>
        <end position="20"/>
    </location>
</feature>
<organism evidence="3 4">
    <name type="scientific">Actinocorallia longicatena</name>
    <dbReference type="NCBI Taxonomy" id="111803"/>
    <lineage>
        <taxon>Bacteria</taxon>
        <taxon>Bacillati</taxon>
        <taxon>Actinomycetota</taxon>
        <taxon>Actinomycetes</taxon>
        <taxon>Streptosporangiales</taxon>
        <taxon>Thermomonosporaceae</taxon>
        <taxon>Actinocorallia</taxon>
    </lineage>
</organism>
<protein>
    <recommendedName>
        <fullName evidence="5">PH (Pleckstrin Homology) domain-containing protein</fullName>
    </recommendedName>
</protein>
<keyword evidence="2" id="KW-0472">Membrane</keyword>